<dbReference type="Proteomes" id="UP000326877">
    <property type="component" value="Unassembled WGS sequence"/>
</dbReference>
<keyword evidence="1" id="KW-0472">Membrane</keyword>
<reference evidence="2" key="1">
    <citation type="submission" date="2019-04" db="EMBL/GenBank/DDBJ databases">
        <title>Friends and foes A comparative genomics studyof 23 Aspergillus species from section Flavi.</title>
        <authorList>
            <consortium name="DOE Joint Genome Institute"/>
            <person name="Kjaerbolling I."/>
            <person name="Vesth T."/>
            <person name="Frisvad J.C."/>
            <person name="Nybo J.L."/>
            <person name="Theobald S."/>
            <person name="Kildgaard S."/>
            <person name="Isbrandt T."/>
            <person name="Kuo A."/>
            <person name="Sato A."/>
            <person name="Lyhne E.K."/>
            <person name="Kogle M.E."/>
            <person name="Wiebenga A."/>
            <person name="Kun R.S."/>
            <person name="Lubbers R.J."/>
            <person name="Makela M.R."/>
            <person name="Barry K."/>
            <person name="Chovatia M."/>
            <person name="Clum A."/>
            <person name="Daum C."/>
            <person name="Haridas S."/>
            <person name="He G."/>
            <person name="LaButti K."/>
            <person name="Lipzen A."/>
            <person name="Mondo S."/>
            <person name="Riley R."/>
            <person name="Salamov A."/>
            <person name="Simmons B.A."/>
            <person name="Magnuson J.K."/>
            <person name="Henrissat B."/>
            <person name="Mortensen U.H."/>
            <person name="Larsen T.O."/>
            <person name="Devries R.P."/>
            <person name="Grigoriev I.V."/>
            <person name="Machida M."/>
            <person name="Baker S.E."/>
            <person name="Andersen M.R."/>
        </authorList>
    </citation>
    <scope>NUCLEOTIDE SEQUENCE [LARGE SCALE GENOMIC DNA]</scope>
    <source>
        <strain evidence="2">IBT 14317</strain>
    </source>
</reference>
<protein>
    <submittedName>
        <fullName evidence="2">Uncharacterized protein</fullName>
    </submittedName>
</protein>
<dbReference type="AlphaFoldDB" id="A0A5N7CGU2"/>
<keyword evidence="1" id="KW-0812">Transmembrane</keyword>
<keyword evidence="1" id="KW-1133">Transmembrane helix</keyword>
<sequence length="60" mass="6635">MCITILRVISATLRAIWLFLLRPLAILIATGAVISVYRAGFAVWKEAPAILYELAISFIT</sequence>
<gene>
    <name evidence="2" type="ORF">BDV23DRAFT_149605</name>
</gene>
<feature type="transmembrane region" description="Helical" evidence="1">
    <location>
        <begin position="15"/>
        <end position="37"/>
    </location>
</feature>
<name>A0A5N7CGU2_PETAA</name>
<dbReference type="EMBL" id="ML735230">
    <property type="protein sequence ID" value="KAE8393401.1"/>
    <property type="molecule type" value="Genomic_DNA"/>
</dbReference>
<evidence type="ECO:0000313" key="2">
    <source>
        <dbReference type="EMBL" id="KAE8393401.1"/>
    </source>
</evidence>
<proteinExistence type="predicted"/>
<organism evidence="2">
    <name type="scientific">Petromyces alliaceus</name>
    <name type="common">Aspergillus alliaceus</name>
    <dbReference type="NCBI Taxonomy" id="209559"/>
    <lineage>
        <taxon>Eukaryota</taxon>
        <taxon>Fungi</taxon>
        <taxon>Dikarya</taxon>
        <taxon>Ascomycota</taxon>
        <taxon>Pezizomycotina</taxon>
        <taxon>Eurotiomycetes</taxon>
        <taxon>Eurotiomycetidae</taxon>
        <taxon>Eurotiales</taxon>
        <taxon>Aspergillaceae</taxon>
        <taxon>Aspergillus</taxon>
        <taxon>Aspergillus subgen. Circumdati</taxon>
    </lineage>
</organism>
<dbReference type="OrthoDB" id="4462966at2759"/>
<accession>A0A5N7CGU2</accession>
<evidence type="ECO:0000256" key="1">
    <source>
        <dbReference type="SAM" id="Phobius"/>
    </source>
</evidence>